<dbReference type="EMBL" id="CAUYUJ010015493">
    <property type="protein sequence ID" value="CAK0854696.1"/>
    <property type="molecule type" value="Genomic_DNA"/>
</dbReference>
<evidence type="ECO:0000256" key="5">
    <source>
        <dbReference type="SAM" id="MobiDB-lite"/>
    </source>
</evidence>
<feature type="compositionally biased region" description="Basic and acidic residues" evidence="5">
    <location>
        <begin position="653"/>
        <end position="665"/>
    </location>
</feature>
<protein>
    <recommendedName>
        <fullName evidence="7">ABC transporter domain-containing protein</fullName>
    </recommendedName>
</protein>
<comment type="caution">
    <text evidence="8">The sequence shown here is derived from an EMBL/GenBank/DDBJ whole genome shotgun (WGS) entry which is preliminary data.</text>
</comment>
<evidence type="ECO:0000259" key="7">
    <source>
        <dbReference type="PROSITE" id="PS50893"/>
    </source>
</evidence>
<evidence type="ECO:0000313" key="8">
    <source>
        <dbReference type="EMBL" id="CAK0854696.1"/>
    </source>
</evidence>
<organism evidence="8 9">
    <name type="scientific">Prorocentrum cordatum</name>
    <dbReference type="NCBI Taxonomy" id="2364126"/>
    <lineage>
        <taxon>Eukaryota</taxon>
        <taxon>Sar</taxon>
        <taxon>Alveolata</taxon>
        <taxon>Dinophyceae</taxon>
        <taxon>Prorocentrales</taxon>
        <taxon>Prorocentraceae</taxon>
        <taxon>Prorocentrum</taxon>
    </lineage>
</organism>
<dbReference type="PANTHER" id="PTHR24221">
    <property type="entry name" value="ATP-BINDING CASSETTE SUB-FAMILY B"/>
    <property type="match status" value="1"/>
</dbReference>
<reference evidence="8" key="1">
    <citation type="submission" date="2023-10" db="EMBL/GenBank/DDBJ databases">
        <authorList>
            <person name="Chen Y."/>
            <person name="Shah S."/>
            <person name="Dougan E. K."/>
            <person name="Thang M."/>
            <person name="Chan C."/>
        </authorList>
    </citation>
    <scope>NUCLEOTIDE SEQUENCE [LARGE SCALE GENOMIC DNA]</scope>
</reference>
<dbReference type="SUPFAM" id="SSF52540">
    <property type="entry name" value="P-loop containing nucleoside triphosphate hydrolases"/>
    <property type="match status" value="1"/>
</dbReference>
<keyword evidence="4 6" id="KW-0472">Membrane</keyword>
<dbReference type="InterPro" id="IPR027417">
    <property type="entry name" value="P-loop_NTPase"/>
</dbReference>
<evidence type="ECO:0000256" key="4">
    <source>
        <dbReference type="ARBA" id="ARBA00023136"/>
    </source>
</evidence>
<sequence>MLCVYACGIVIPYAVDHYVSYRSHSWGVGGGVRKAVLHNILASFLYYEEKSRDSMNTFDWIGTFNHEVHDLVKCGYMQFFLLFTAFGRILAAIAFIVYIAVTQAVEEQMGHVFLILLPFPLLPPVIYLYTSCRARETECARANVVDAKIILDTYVGQAVDHYRTIADYWSRPVVLSRTLERICDYNKTIVHIGMRRANDDAFFKWVIKAIEVSALLVGGMLASREIIQVGTFSTLFSAASSAASQFQSLFATMINMQTCYVGLWKTVEFMNVPTDLEKRKQNCESQRDQFAKLIKSKAMEDPTGITEDKVPICVKGVSFSYSCRTKAILRDVNLEIDQGSLVAIMGGNSSGKSTLMQVLADVLTPTQGQVFTPPHLRVLHVRFRERLWQRPLADTLFFGILVSKRVSRVQDLSEADKRRGLKICQRLELERWVIDHIVDGLYPDGGRPSRLSFLDEPALPGRSAAGERPLQRKLEQLHADSQVALTLAAASRFKVQLARALVTDPEVLLLHKPLSFATTHESRIIMELLQEFVNNKGIENDPATRAYRRPRTCIISLEKPFYLRRFHKVAFLRKQGDEGSTLRELDEEARNREVSLLHRMDLVDTEDGGIVAQERVPPWAQATPTQGSGAMTNLQWSSFVMPHYEADSCAEAHLPDGDRSQRTEAPDDGTETDPRFDISKIMSGMLCSSQRGAGTGE</sequence>
<dbReference type="Proteomes" id="UP001189429">
    <property type="component" value="Unassembled WGS sequence"/>
</dbReference>
<gene>
    <name evidence="8" type="ORF">PCOR1329_LOCUS45677</name>
</gene>
<name>A0ABN9U878_9DINO</name>
<evidence type="ECO:0000256" key="3">
    <source>
        <dbReference type="ARBA" id="ARBA00022989"/>
    </source>
</evidence>
<dbReference type="PANTHER" id="PTHR24221:SF654">
    <property type="entry name" value="ATP-BINDING CASSETTE SUB-FAMILY B MEMBER 6"/>
    <property type="match status" value="1"/>
</dbReference>
<dbReference type="Gene3D" id="3.40.50.300">
    <property type="entry name" value="P-loop containing nucleotide triphosphate hydrolases"/>
    <property type="match status" value="1"/>
</dbReference>
<keyword evidence="9" id="KW-1185">Reference proteome</keyword>
<evidence type="ECO:0000256" key="2">
    <source>
        <dbReference type="ARBA" id="ARBA00022692"/>
    </source>
</evidence>
<evidence type="ECO:0000313" key="9">
    <source>
        <dbReference type="Proteomes" id="UP001189429"/>
    </source>
</evidence>
<dbReference type="SUPFAM" id="SSF90123">
    <property type="entry name" value="ABC transporter transmembrane region"/>
    <property type="match status" value="1"/>
</dbReference>
<dbReference type="InterPro" id="IPR003439">
    <property type="entry name" value="ABC_transporter-like_ATP-bd"/>
</dbReference>
<dbReference type="Gene3D" id="1.20.1560.10">
    <property type="entry name" value="ABC transporter type 1, transmembrane domain"/>
    <property type="match status" value="1"/>
</dbReference>
<evidence type="ECO:0000256" key="1">
    <source>
        <dbReference type="ARBA" id="ARBA00004141"/>
    </source>
</evidence>
<evidence type="ECO:0000256" key="6">
    <source>
        <dbReference type="SAM" id="Phobius"/>
    </source>
</evidence>
<keyword evidence="2 6" id="KW-0812">Transmembrane</keyword>
<dbReference type="PROSITE" id="PS50893">
    <property type="entry name" value="ABC_TRANSPORTER_2"/>
    <property type="match status" value="1"/>
</dbReference>
<comment type="subcellular location">
    <subcellularLocation>
        <location evidence="1">Membrane</location>
        <topology evidence="1">Multi-pass membrane protein</topology>
    </subcellularLocation>
</comment>
<feature type="domain" description="ABC transporter" evidence="7">
    <location>
        <begin position="314"/>
        <end position="597"/>
    </location>
</feature>
<dbReference type="Pfam" id="PF00005">
    <property type="entry name" value="ABC_tran"/>
    <property type="match status" value="1"/>
</dbReference>
<accession>A0ABN9U878</accession>
<keyword evidence="3 6" id="KW-1133">Transmembrane helix</keyword>
<dbReference type="InterPro" id="IPR036640">
    <property type="entry name" value="ABC1_TM_sf"/>
</dbReference>
<feature type="transmembrane region" description="Helical" evidence="6">
    <location>
        <begin position="112"/>
        <end position="130"/>
    </location>
</feature>
<proteinExistence type="predicted"/>
<feature type="transmembrane region" description="Helical" evidence="6">
    <location>
        <begin position="79"/>
        <end position="100"/>
    </location>
</feature>
<dbReference type="InterPro" id="IPR039421">
    <property type="entry name" value="Type_1_exporter"/>
</dbReference>
<feature type="region of interest" description="Disordered" evidence="5">
    <location>
        <begin position="652"/>
        <end position="677"/>
    </location>
</feature>